<dbReference type="GO" id="GO:0003924">
    <property type="term" value="F:GTPase activity"/>
    <property type="evidence" value="ECO:0007669"/>
    <property type="project" value="InterPro"/>
</dbReference>
<dbReference type="PANTHER" id="PTHR32120">
    <property type="entry name" value="SMALL RIBOSOMAL SUBUNIT BIOGENESIS GTPASE RSGA"/>
    <property type="match status" value="1"/>
</dbReference>
<dbReference type="InterPro" id="IPR027417">
    <property type="entry name" value="P-loop_NTPase"/>
</dbReference>
<evidence type="ECO:0000313" key="3">
    <source>
        <dbReference type="Proteomes" id="UP000318710"/>
    </source>
</evidence>
<evidence type="ECO:0000259" key="1">
    <source>
        <dbReference type="PROSITE" id="PS50936"/>
    </source>
</evidence>
<dbReference type="GO" id="GO:0005525">
    <property type="term" value="F:GTP binding"/>
    <property type="evidence" value="ECO:0007669"/>
    <property type="project" value="InterPro"/>
</dbReference>
<evidence type="ECO:0000313" key="2">
    <source>
        <dbReference type="EMBL" id="RZO28104.1"/>
    </source>
</evidence>
<dbReference type="NCBIfam" id="TIGR00157">
    <property type="entry name" value="ribosome small subunit-dependent GTPase A"/>
    <property type="match status" value="1"/>
</dbReference>
<dbReference type="PROSITE" id="PS50936">
    <property type="entry name" value="ENGC_GTPASE"/>
    <property type="match status" value="1"/>
</dbReference>
<dbReference type="SUPFAM" id="SSF52540">
    <property type="entry name" value="P-loop containing nucleoside triphosphate hydrolases"/>
    <property type="match status" value="1"/>
</dbReference>
<reference evidence="2 3" key="1">
    <citation type="submission" date="2019-02" db="EMBL/GenBank/DDBJ databases">
        <title>Prokaryotic population dynamics and viral predation in marine succession experiment using metagenomics: the confinement effect.</title>
        <authorList>
            <person name="Haro-Moreno J.M."/>
            <person name="Rodriguez-Valera F."/>
            <person name="Lopez-Perez M."/>
        </authorList>
    </citation>
    <scope>NUCLEOTIDE SEQUENCE [LARGE SCALE GENOMIC DNA]</scope>
    <source>
        <strain evidence="2">MED-G160</strain>
    </source>
</reference>
<gene>
    <name evidence="2" type="primary">rsgA</name>
    <name evidence="2" type="ORF">EVA93_01420</name>
</gene>
<dbReference type="Gene3D" id="3.40.50.300">
    <property type="entry name" value="P-loop containing nucleotide triphosphate hydrolases"/>
    <property type="match status" value="1"/>
</dbReference>
<dbReference type="InterPro" id="IPR010914">
    <property type="entry name" value="RsgA_GTPase_dom"/>
</dbReference>
<dbReference type="InterPro" id="IPR004881">
    <property type="entry name" value="Ribosome_biogen_GTPase_RsgA"/>
</dbReference>
<organism evidence="2 3">
    <name type="scientific">SAR86 cluster bacterium</name>
    <dbReference type="NCBI Taxonomy" id="2030880"/>
    <lineage>
        <taxon>Bacteria</taxon>
        <taxon>Pseudomonadati</taxon>
        <taxon>Pseudomonadota</taxon>
        <taxon>Gammaproteobacteria</taxon>
        <taxon>SAR86 cluster</taxon>
    </lineage>
</organism>
<name>A0A520N3N5_9GAMM</name>
<sequence>MKKVQTGQIVEFYSNSCLVKTKFGEFSCLAIKNVVVGDFVELEIIQDSKKLNGKILSIRERKTKLSKSDGSRTKLFAANISHVGIIVTPKPKTSSEFIDKWILKSKLSNIEPFIINNKIDIESDNEYKIKLDIYKSLGIRTIDCSAKHGDNLKELIDFLKQKSVLFVGNSGAGKSTLSSKLIGKKLKTNSLSNEQGVHTTSISSLYELQNNTKIIDSPGMRDIEIKNYSRDHIISGFDEILEASKGCKFTNCNHINNKGCFVIEGLANGQINQSRYNNFIKFRDNG</sequence>
<dbReference type="Gene3D" id="1.10.40.50">
    <property type="entry name" value="Probable gtpase engc, domain 3"/>
    <property type="match status" value="1"/>
</dbReference>
<dbReference type="AlphaFoldDB" id="A0A520N3N5"/>
<feature type="domain" description="EngC GTPase" evidence="1">
    <location>
        <begin position="78"/>
        <end position="221"/>
    </location>
</feature>
<proteinExistence type="predicted"/>
<dbReference type="EMBL" id="SHBF01000005">
    <property type="protein sequence ID" value="RZO28104.1"/>
    <property type="molecule type" value="Genomic_DNA"/>
</dbReference>
<dbReference type="PANTHER" id="PTHR32120:SF11">
    <property type="entry name" value="SMALL RIBOSOMAL SUBUNIT BIOGENESIS GTPASE RSGA 1, MITOCHONDRIAL-RELATED"/>
    <property type="match status" value="1"/>
</dbReference>
<protein>
    <submittedName>
        <fullName evidence="2">Ribosome small subunit-dependent GTPase A</fullName>
    </submittedName>
</protein>
<comment type="caution">
    <text evidence="2">The sequence shown here is derived from an EMBL/GenBank/DDBJ whole genome shotgun (WGS) entry which is preliminary data.</text>
</comment>
<dbReference type="CDD" id="cd01854">
    <property type="entry name" value="YjeQ_EngC"/>
    <property type="match status" value="1"/>
</dbReference>
<dbReference type="Proteomes" id="UP000318710">
    <property type="component" value="Unassembled WGS sequence"/>
</dbReference>
<accession>A0A520N3N5</accession>
<dbReference type="Pfam" id="PF03193">
    <property type="entry name" value="RsgA_GTPase"/>
    <property type="match status" value="1"/>
</dbReference>